<evidence type="ECO:0000313" key="2">
    <source>
        <dbReference type="EMBL" id="CAL4778662.1"/>
    </source>
</evidence>
<proteinExistence type="predicted"/>
<name>A0A9P1CGU7_9DINO</name>
<feature type="non-terminal residue" evidence="1">
    <location>
        <position position="733"/>
    </location>
</feature>
<reference evidence="1" key="1">
    <citation type="submission" date="2022-10" db="EMBL/GenBank/DDBJ databases">
        <authorList>
            <person name="Chen Y."/>
            <person name="Dougan E. K."/>
            <person name="Chan C."/>
            <person name="Rhodes N."/>
            <person name="Thang M."/>
        </authorList>
    </citation>
    <scope>NUCLEOTIDE SEQUENCE</scope>
</reference>
<evidence type="ECO:0000313" key="1">
    <source>
        <dbReference type="EMBL" id="CAI3991350.1"/>
    </source>
</evidence>
<gene>
    <name evidence="1" type="ORF">C1SCF055_LOCUS18268</name>
</gene>
<dbReference type="OrthoDB" id="48247at2759"/>
<dbReference type="AlphaFoldDB" id="A0A9P1CGU7"/>
<organism evidence="1">
    <name type="scientific">Cladocopium goreaui</name>
    <dbReference type="NCBI Taxonomy" id="2562237"/>
    <lineage>
        <taxon>Eukaryota</taxon>
        <taxon>Sar</taxon>
        <taxon>Alveolata</taxon>
        <taxon>Dinophyceae</taxon>
        <taxon>Suessiales</taxon>
        <taxon>Symbiodiniaceae</taxon>
        <taxon>Cladocopium</taxon>
    </lineage>
</organism>
<comment type="caution">
    <text evidence="1">The sequence shown here is derived from an EMBL/GenBank/DDBJ whole genome shotgun (WGS) entry which is preliminary data.</text>
</comment>
<sequence length="733" mass="79603">VHIKCHPKEKGVPILSNRNVRNVGYAQRDRSAARFDVQISFLLFSDGRADPEVQIGTSPDMSCKQPCVTDPSAFVNKVLEGKLSIHESRRPVLKKHVAAMVCNVQRGLRLEPVALFGAWSDAAEQQVLRSLRSKQAALLALASPPPVLALKDAPLTVCGGAAVTPCAASPPPRCGLVATWRTWAASARCVEAQGGGGEVEMLALLSDDLSLLRMDARLKEAFRDAPFGGTEQDFVRAWRRAIAGSGAKGVTCIKEAWRQQQQLEGDPEKLGRREMLEHLQRKMDLEFLREHGLNKKLDRLLKSLTKQQVLDAWKAAGEVGASSQGPRPRGSSVELLEAVKVPLARLPEGSIVALLHEDCEAELNLFLRLTTSAPAVPAVPAVLFVLGAVRDMTQQELEALQLASTALKLKLVRLRIGATPEFSSKVVRCLAAAHLHDLVLPAVEDAINAKKKLRKKQASGGVDFTLLYALDFEASAVDLQTAGRRRLLQLLQLCVCTLWRSKIGDALTEGDVMAGRYLEPHLRLLFSDGTTLSLGTGFVEGMSRSHKAAPTERQLLEALQTRLQRKTPGPWQKRLRNLLAKAAQADADGCALLLSHEGWDPFAAHASTASTASTRKDGDVSVETVKGVLLMAAASPSLAEKLRKSCEEMELQTVPVSLAHQNAPSAVVMLQFMHYCNTLSPILQRLAAARCAASGKQPLKYDGRGCFRCDEMIIAVSPAPTGVVFSRCYISFL</sequence>
<protein>
    <submittedName>
        <fullName evidence="1">Uncharacterized protein</fullName>
    </submittedName>
</protein>
<keyword evidence="3" id="KW-1185">Reference proteome</keyword>
<dbReference type="Proteomes" id="UP001152797">
    <property type="component" value="Unassembled WGS sequence"/>
</dbReference>
<evidence type="ECO:0000313" key="3">
    <source>
        <dbReference type="Proteomes" id="UP001152797"/>
    </source>
</evidence>
<dbReference type="EMBL" id="CAMXCT020001581">
    <property type="protein sequence ID" value="CAL1144725.1"/>
    <property type="molecule type" value="Genomic_DNA"/>
</dbReference>
<accession>A0A9P1CGU7</accession>
<reference evidence="2 3" key="2">
    <citation type="submission" date="2024-05" db="EMBL/GenBank/DDBJ databases">
        <authorList>
            <person name="Chen Y."/>
            <person name="Shah S."/>
            <person name="Dougan E. K."/>
            <person name="Thang M."/>
            <person name="Chan C."/>
        </authorList>
    </citation>
    <scope>NUCLEOTIDE SEQUENCE [LARGE SCALE GENOMIC DNA]</scope>
</reference>
<dbReference type="EMBL" id="CAMXCT010001581">
    <property type="protein sequence ID" value="CAI3991350.1"/>
    <property type="molecule type" value="Genomic_DNA"/>
</dbReference>
<dbReference type="EMBL" id="CAMXCT030001581">
    <property type="protein sequence ID" value="CAL4778662.1"/>
    <property type="molecule type" value="Genomic_DNA"/>
</dbReference>